<keyword evidence="1" id="KW-0732">Signal</keyword>
<sequence length="89" mass="10574">MQRLMLILLHQPWNRYCHGMVLLFFIWCMVEQTLDSTMEQILVWMSLITSQTSLRMITMHQSANLEMWRMQNSTGYRASYCSISSVSSF</sequence>
<protein>
    <submittedName>
        <fullName evidence="2">Uncharacterized protein</fullName>
    </submittedName>
</protein>
<dbReference type="EMBL" id="CAADRP010002085">
    <property type="protein sequence ID" value="VFU60931.1"/>
    <property type="molecule type" value="Genomic_DNA"/>
</dbReference>
<feature type="chain" id="PRO_5027084912" evidence="1">
    <location>
        <begin position="33"/>
        <end position="89"/>
    </location>
</feature>
<organism evidence="2">
    <name type="scientific">Salix viminalis</name>
    <name type="common">Common osier</name>
    <name type="synonym">Basket willow</name>
    <dbReference type="NCBI Taxonomy" id="40686"/>
    <lineage>
        <taxon>Eukaryota</taxon>
        <taxon>Viridiplantae</taxon>
        <taxon>Streptophyta</taxon>
        <taxon>Embryophyta</taxon>
        <taxon>Tracheophyta</taxon>
        <taxon>Spermatophyta</taxon>
        <taxon>Magnoliopsida</taxon>
        <taxon>eudicotyledons</taxon>
        <taxon>Gunneridae</taxon>
        <taxon>Pentapetalae</taxon>
        <taxon>rosids</taxon>
        <taxon>fabids</taxon>
        <taxon>Malpighiales</taxon>
        <taxon>Salicaceae</taxon>
        <taxon>Saliceae</taxon>
        <taxon>Salix</taxon>
    </lineage>
</organism>
<name>A0A6N2N5G5_SALVM</name>
<proteinExistence type="predicted"/>
<evidence type="ECO:0000313" key="2">
    <source>
        <dbReference type="EMBL" id="VFU60931.1"/>
    </source>
</evidence>
<accession>A0A6N2N5G5</accession>
<feature type="signal peptide" evidence="1">
    <location>
        <begin position="1"/>
        <end position="32"/>
    </location>
</feature>
<reference evidence="2" key="1">
    <citation type="submission" date="2019-03" db="EMBL/GenBank/DDBJ databases">
        <authorList>
            <person name="Mank J."/>
            <person name="Almeida P."/>
        </authorList>
    </citation>
    <scope>NUCLEOTIDE SEQUENCE</scope>
    <source>
        <strain evidence="2">78183</strain>
    </source>
</reference>
<evidence type="ECO:0000256" key="1">
    <source>
        <dbReference type="SAM" id="SignalP"/>
    </source>
</evidence>
<gene>
    <name evidence="2" type="ORF">SVIM_LOCUS453668</name>
</gene>
<dbReference type="AlphaFoldDB" id="A0A6N2N5G5"/>